<reference evidence="8 9" key="1">
    <citation type="journal article" date="2014" name="Int. J. Syst. Evol. Microbiol.">
        <title>Complete genome sequence of Corynebacterium casei LMG S-19264T (=DSM 44701T), isolated from a smear-ripened cheese.</title>
        <authorList>
            <consortium name="US DOE Joint Genome Institute (JGI-PGF)"/>
            <person name="Walter F."/>
            <person name="Albersmeier A."/>
            <person name="Kalinowski J."/>
            <person name="Ruckert C."/>
        </authorList>
    </citation>
    <scope>NUCLEOTIDE SEQUENCE [LARGE SCALE GENOMIC DNA]</scope>
    <source>
        <strain evidence="8 9">CGMCC 1.7029</strain>
    </source>
</reference>
<dbReference type="GO" id="GO:0005737">
    <property type="term" value="C:cytoplasm"/>
    <property type="evidence" value="ECO:0007669"/>
    <property type="project" value="TreeGrafter"/>
</dbReference>
<comment type="similarity">
    <text evidence="2">Belongs to the 2-oxoacid dehydrogenase family.</text>
</comment>
<dbReference type="GO" id="GO:0016407">
    <property type="term" value="F:acetyltransferase activity"/>
    <property type="evidence" value="ECO:0007669"/>
    <property type="project" value="TreeGrafter"/>
</dbReference>
<dbReference type="Pfam" id="PF12697">
    <property type="entry name" value="Abhydrolase_6"/>
    <property type="match status" value="1"/>
</dbReference>
<dbReference type="PROSITE" id="PS51826">
    <property type="entry name" value="PSBD"/>
    <property type="match status" value="1"/>
</dbReference>
<evidence type="ECO:0000256" key="4">
    <source>
        <dbReference type="ARBA" id="ARBA00022679"/>
    </source>
</evidence>
<dbReference type="SUPFAM" id="SSF53474">
    <property type="entry name" value="alpha/beta-Hydrolases"/>
    <property type="match status" value="1"/>
</dbReference>
<feature type="region of interest" description="Disordered" evidence="6">
    <location>
        <begin position="98"/>
        <end position="122"/>
    </location>
</feature>
<protein>
    <recommendedName>
        <fullName evidence="7">Peripheral subunit-binding (PSBD) domain-containing protein</fullName>
    </recommendedName>
</protein>
<dbReference type="EMBL" id="BMLP01000005">
    <property type="protein sequence ID" value="GGO34545.1"/>
    <property type="molecule type" value="Genomic_DNA"/>
</dbReference>
<evidence type="ECO:0000256" key="6">
    <source>
        <dbReference type="SAM" id="MobiDB-lite"/>
    </source>
</evidence>
<dbReference type="SUPFAM" id="SSF47005">
    <property type="entry name" value="Peripheral subunit-binding domain of 2-oxo acid dehydrogenase complex"/>
    <property type="match status" value="1"/>
</dbReference>
<dbReference type="Gene3D" id="4.10.320.10">
    <property type="entry name" value="E3-binding domain"/>
    <property type="match status" value="1"/>
</dbReference>
<dbReference type="Gene3D" id="2.40.50.100">
    <property type="match status" value="1"/>
</dbReference>
<evidence type="ECO:0000259" key="7">
    <source>
        <dbReference type="PROSITE" id="PS51826"/>
    </source>
</evidence>
<dbReference type="SUPFAM" id="SSF51230">
    <property type="entry name" value="Single hybrid motif"/>
    <property type="match status" value="1"/>
</dbReference>
<evidence type="ECO:0000256" key="1">
    <source>
        <dbReference type="ARBA" id="ARBA00001938"/>
    </source>
</evidence>
<dbReference type="InterPro" id="IPR004167">
    <property type="entry name" value="PSBD"/>
</dbReference>
<proteinExistence type="inferred from homology"/>
<dbReference type="Pfam" id="PF00364">
    <property type="entry name" value="Biotin_lipoyl"/>
    <property type="match status" value="1"/>
</dbReference>
<sequence>MPVPVLYPKVSLEMQTGRIARWLVADGAAVSTGQVIFEIDNDKAAVEVEAPADGTLRHATAEGVEVGVGASVAHIIVADEVLAPAAPAVVTTETIMAEQPDTRHPPTRSGAPALKSRSPNPTPLARRIAREQGVSLAGIIGSGPRGRVQKSDVIARLEALAAPPNKPEAPIEDAGLNAVWLRQGVGIPVVLLHGYSADLNNWRGLFAGARADFPAFAIDLPAHGASPRATPADADALCAQIESAVLARHEGPVVVAGHSFGGAIAARLAGRGRLDLRGLCLFAPAGLGPEIDEAFTRGILRAKNATSLRPWLERLVHDPAGISEAFVKAVAEARLDTGLTAAMEAFAERFFPDGTQALSVHADLARLQIPAKVIFGRQDRILPFATTRCLPATIGLHAVDACGHLPHLEHPALALRLLHEVWRSAG</sequence>
<keyword evidence="4" id="KW-0808">Transferase</keyword>
<dbReference type="OrthoDB" id="9804723at2"/>
<dbReference type="RefSeq" id="WP_146287583.1">
    <property type="nucleotide sequence ID" value="NZ_BMLP01000005.1"/>
</dbReference>
<dbReference type="GO" id="GO:0031405">
    <property type="term" value="F:lipoic acid binding"/>
    <property type="evidence" value="ECO:0007669"/>
    <property type="project" value="TreeGrafter"/>
</dbReference>
<evidence type="ECO:0000313" key="9">
    <source>
        <dbReference type="Proteomes" id="UP000598196"/>
    </source>
</evidence>
<keyword evidence="9" id="KW-1185">Reference proteome</keyword>
<dbReference type="PANTHER" id="PTHR43178">
    <property type="entry name" value="DIHYDROLIPOAMIDE ACETYLTRANSFERASE COMPONENT OF PYRUVATE DEHYDROGENASE COMPLEX"/>
    <property type="match status" value="1"/>
</dbReference>
<dbReference type="InterPro" id="IPR029058">
    <property type="entry name" value="AB_hydrolase_fold"/>
</dbReference>
<dbReference type="InterPro" id="IPR036625">
    <property type="entry name" value="E3-bd_dom_sf"/>
</dbReference>
<dbReference type="Proteomes" id="UP000598196">
    <property type="component" value="Unassembled WGS sequence"/>
</dbReference>
<accession>A0A918DDX3</accession>
<comment type="caution">
    <text evidence="8">The sequence shown here is derived from an EMBL/GenBank/DDBJ whole genome shotgun (WGS) entry which is preliminary data.</text>
</comment>
<dbReference type="PANTHER" id="PTHR43178:SF5">
    <property type="entry name" value="LIPOAMIDE ACYLTRANSFERASE COMPONENT OF BRANCHED-CHAIN ALPHA-KETO ACID DEHYDROGENASE COMPLEX, MITOCHONDRIAL"/>
    <property type="match status" value="1"/>
</dbReference>
<dbReference type="InterPro" id="IPR000089">
    <property type="entry name" value="Biotin_lipoyl"/>
</dbReference>
<dbReference type="Pfam" id="PF02817">
    <property type="entry name" value="E3_binding"/>
    <property type="match status" value="1"/>
</dbReference>
<dbReference type="NCBIfam" id="NF011457">
    <property type="entry name" value="PRK14875.1"/>
    <property type="match status" value="1"/>
</dbReference>
<gene>
    <name evidence="8" type="ORF">GCM10010991_25530</name>
</gene>
<dbReference type="InterPro" id="IPR000073">
    <property type="entry name" value="AB_hydrolase_1"/>
</dbReference>
<name>A0A918DDX3_9RHOB</name>
<comment type="subunit">
    <text evidence="3">Forms a 24-polypeptide structural core with octahedral symmetry.</text>
</comment>
<evidence type="ECO:0000256" key="2">
    <source>
        <dbReference type="ARBA" id="ARBA00007317"/>
    </source>
</evidence>
<dbReference type="Gene3D" id="3.40.50.1820">
    <property type="entry name" value="alpha/beta hydrolase"/>
    <property type="match status" value="1"/>
</dbReference>
<dbReference type="PRINTS" id="PR00111">
    <property type="entry name" value="ABHYDROLASE"/>
</dbReference>
<evidence type="ECO:0000313" key="8">
    <source>
        <dbReference type="EMBL" id="GGO34545.1"/>
    </source>
</evidence>
<dbReference type="CDD" id="cd06849">
    <property type="entry name" value="lipoyl_domain"/>
    <property type="match status" value="1"/>
</dbReference>
<evidence type="ECO:0000256" key="5">
    <source>
        <dbReference type="ARBA" id="ARBA00023315"/>
    </source>
</evidence>
<dbReference type="InterPro" id="IPR050743">
    <property type="entry name" value="2-oxoacid_DH_E2_comp"/>
</dbReference>
<keyword evidence="5" id="KW-0012">Acyltransferase</keyword>
<evidence type="ECO:0000256" key="3">
    <source>
        <dbReference type="ARBA" id="ARBA00011484"/>
    </source>
</evidence>
<dbReference type="AlphaFoldDB" id="A0A918DDX3"/>
<comment type="cofactor">
    <cofactor evidence="1">
        <name>(R)-lipoate</name>
        <dbReference type="ChEBI" id="CHEBI:83088"/>
    </cofactor>
</comment>
<organism evidence="8 9">
    <name type="scientific">Gemmobacter aquaticus</name>
    <dbReference type="NCBI Taxonomy" id="490185"/>
    <lineage>
        <taxon>Bacteria</taxon>
        <taxon>Pseudomonadati</taxon>
        <taxon>Pseudomonadota</taxon>
        <taxon>Alphaproteobacteria</taxon>
        <taxon>Rhodobacterales</taxon>
        <taxon>Paracoccaceae</taxon>
        <taxon>Gemmobacter</taxon>
    </lineage>
</organism>
<dbReference type="InterPro" id="IPR011053">
    <property type="entry name" value="Single_hybrid_motif"/>
</dbReference>
<feature type="domain" description="Peripheral subunit-binding (PSBD)" evidence="7">
    <location>
        <begin position="120"/>
        <end position="157"/>
    </location>
</feature>